<evidence type="ECO:0000313" key="14">
    <source>
        <dbReference type="Proteomes" id="UP000424527"/>
    </source>
</evidence>
<evidence type="ECO:0000256" key="6">
    <source>
        <dbReference type="ARBA" id="ARBA00023015"/>
    </source>
</evidence>
<dbReference type="GO" id="GO:0008270">
    <property type="term" value="F:zinc ion binding"/>
    <property type="evidence" value="ECO:0007669"/>
    <property type="project" value="UniProtKB-KW"/>
</dbReference>
<dbReference type="GO" id="GO:0003677">
    <property type="term" value="F:DNA binding"/>
    <property type="evidence" value="ECO:0007669"/>
    <property type="project" value="UniProtKB-KW"/>
</dbReference>
<feature type="compositionally biased region" description="Basic residues" evidence="11">
    <location>
        <begin position="198"/>
        <end position="211"/>
    </location>
</feature>
<feature type="compositionally biased region" description="Low complexity" evidence="11">
    <location>
        <begin position="212"/>
        <end position="225"/>
    </location>
</feature>
<dbReference type="Pfam" id="PF12874">
    <property type="entry name" value="zf-met"/>
    <property type="match status" value="1"/>
</dbReference>
<dbReference type="PANTHER" id="PTHR24379:SF121">
    <property type="entry name" value="C2H2-TYPE DOMAIN-CONTAINING PROTEIN"/>
    <property type="match status" value="1"/>
</dbReference>
<feature type="domain" description="C2H2-type" evidence="12">
    <location>
        <begin position="623"/>
        <end position="652"/>
    </location>
</feature>
<evidence type="ECO:0000256" key="7">
    <source>
        <dbReference type="ARBA" id="ARBA00023125"/>
    </source>
</evidence>
<protein>
    <submittedName>
        <fullName evidence="13">Zinc finger protein 341</fullName>
    </submittedName>
</protein>
<feature type="region of interest" description="Disordered" evidence="11">
    <location>
        <begin position="336"/>
        <end position="355"/>
    </location>
</feature>
<reference evidence="13 14" key="1">
    <citation type="submission" date="2019-07" db="EMBL/GenBank/DDBJ databases">
        <title>Chromosome genome assembly for large yellow croaker.</title>
        <authorList>
            <person name="Xiao S."/>
        </authorList>
    </citation>
    <scope>NUCLEOTIDE SEQUENCE [LARGE SCALE GENOMIC DNA]</scope>
    <source>
        <strain evidence="13">JMULYC20181020</strain>
        <tissue evidence="13">Muscle</tissue>
    </source>
</reference>
<feature type="compositionally biased region" description="Basic and acidic residues" evidence="11">
    <location>
        <begin position="841"/>
        <end position="852"/>
    </location>
</feature>
<evidence type="ECO:0000256" key="2">
    <source>
        <dbReference type="ARBA" id="ARBA00022723"/>
    </source>
</evidence>
<evidence type="ECO:0000256" key="9">
    <source>
        <dbReference type="ARBA" id="ARBA00023242"/>
    </source>
</evidence>
<proteinExistence type="predicted"/>
<evidence type="ECO:0000256" key="10">
    <source>
        <dbReference type="PROSITE-ProRule" id="PRU00042"/>
    </source>
</evidence>
<dbReference type="Proteomes" id="UP000424527">
    <property type="component" value="Unassembled WGS sequence"/>
</dbReference>
<feature type="domain" description="C2H2-type" evidence="12">
    <location>
        <begin position="389"/>
        <end position="411"/>
    </location>
</feature>
<feature type="domain" description="C2H2-type" evidence="12">
    <location>
        <begin position="677"/>
        <end position="704"/>
    </location>
</feature>
<evidence type="ECO:0000259" key="12">
    <source>
        <dbReference type="PROSITE" id="PS50157"/>
    </source>
</evidence>
<feature type="compositionally biased region" description="Low complexity" evidence="11">
    <location>
        <begin position="237"/>
        <end position="250"/>
    </location>
</feature>
<name>A0A6G0INN9_LARCR</name>
<feature type="region of interest" description="Disordered" evidence="11">
    <location>
        <begin position="811"/>
        <end position="946"/>
    </location>
</feature>
<evidence type="ECO:0000256" key="11">
    <source>
        <dbReference type="SAM" id="MobiDB-lite"/>
    </source>
</evidence>
<sequence length="946" mass="105857">MKMYVKGQPSLIERLSRQQRSYKMAQAIFEVLEGMDNQTVLAVQSLLDGQGGVPDPNNQNVSGTSTIQPMDDEDVFLCGKCKKQFNSLPAFMTHKREQCQPSAPSLSTVSLASTNAYTPVPSISSGPQTPANRQVSTYITVPPSPLTHTLVQGNVLVSDDVLMSAISAFTSIDQPMATMQTPIQSNLSMHTAGVSYLQHHHHHHHHHHHQHQQQQQQQQQQQSSHPLPSNQTPAHPLPAGQPAQQPLSSQVPASHSNSVVQVYSTLPHMAGGGGAEIHALGLQPFHPVQVPSQCVESQPFNTPPVYSPGKQGTKTKICSITTNLTELGDFEKVIIPKRPRSSKKSPDGATAEQLKGKGPKLKCNFCDKIFSKNFDLQQHIRSHTGEKPFQCIVCGRAFAQKSNVKKHMQTHKVWPMGVASTVSRLPITVKVVPMSSNEEEGGGEQQQGEADEEGSQQHNSQTQAEEEAAQTEAQGELEESVTEARSDPEGSRGEAMQNGHPQVQMQSNQNQQCQAQTKQIVVIDSSYQCQFCASKFKTYFQLKSHLTKHKGEQVYKCVLKSCSQTFQKLDQFLEHIRTHQEQLTYRCHLCSKVFPSLFELGVHQYSHCFCPQQTDTRKETTVYRCVKCQSRYSTQEALEQHLLTATHSFPCPHCQKVFPCERYFRRHLPTHGIGGRFKCQICKKAFKTEHYLKLHTRIHSGEKPYKCSLCEATFNRKDKVKRHMLIHEPFKKYKCPFRTHVGCTKEFNRPDKLKAHILSHSGIKPYKCLFCQKAFSRRAHMLEHQQSHTDNYRFRCSTCNKGFTRQSYYRDHKCPAAGNGTGTDGETGEVEGNKVMGASMAEEKDGENDGKRSGFTRKAKRPGTGGDNGQDDTSKGSQERVEANGEEEEEEEEGRRTDEGCQAAMSISTIEGQTDREEEDDGMEHGGETLDHIQSNDQNCLQQPCL</sequence>
<evidence type="ECO:0000256" key="1">
    <source>
        <dbReference type="ARBA" id="ARBA00004123"/>
    </source>
</evidence>
<feature type="domain" description="C2H2-type" evidence="12">
    <location>
        <begin position="705"/>
        <end position="732"/>
    </location>
</feature>
<dbReference type="PROSITE" id="PS00028">
    <property type="entry name" value="ZINC_FINGER_C2H2_1"/>
    <property type="match status" value="9"/>
</dbReference>
<dbReference type="Pfam" id="PF00096">
    <property type="entry name" value="zf-C2H2"/>
    <property type="match status" value="6"/>
</dbReference>
<keyword evidence="6" id="KW-0805">Transcription regulation</keyword>
<keyword evidence="2" id="KW-0479">Metal-binding</keyword>
<dbReference type="Gene3D" id="3.30.160.60">
    <property type="entry name" value="Classic Zinc Finger"/>
    <property type="match status" value="8"/>
</dbReference>
<feature type="compositionally biased region" description="Basic and acidic residues" evidence="11">
    <location>
        <begin position="482"/>
        <end position="492"/>
    </location>
</feature>
<feature type="domain" description="C2H2-type" evidence="12">
    <location>
        <begin position="527"/>
        <end position="554"/>
    </location>
</feature>
<feature type="domain" description="C2H2-type" evidence="12">
    <location>
        <begin position="649"/>
        <end position="671"/>
    </location>
</feature>
<feature type="domain" description="C2H2-type" evidence="12">
    <location>
        <begin position="585"/>
        <end position="607"/>
    </location>
</feature>
<feature type="compositionally biased region" description="Acidic residues" evidence="11">
    <location>
        <begin position="464"/>
        <end position="481"/>
    </location>
</feature>
<dbReference type="FunFam" id="3.30.160.60:FF:001132">
    <property type="entry name" value="Zinc finger protein 341"/>
    <property type="match status" value="1"/>
</dbReference>
<keyword evidence="8" id="KW-0804">Transcription</keyword>
<dbReference type="GO" id="GO:0003700">
    <property type="term" value="F:DNA-binding transcription factor activity"/>
    <property type="evidence" value="ECO:0007669"/>
    <property type="project" value="UniProtKB-ARBA"/>
</dbReference>
<evidence type="ECO:0000256" key="8">
    <source>
        <dbReference type="ARBA" id="ARBA00023163"/>
    </source>
</evidence>
<keyword evidence="3" id="KW-0677">Repeat</keyword>
<feature type="domain" description="C2H2-type" evidence="12">
    <location>
        <begin position="766"/>
        <end position="793"/>
    </location>
</feature>
<keyword evidence="5" id="KW-0862">Zinc</keyword>
<keyword evidence="9" id="KW-0539">Nucleus</keyword>
<feature type="domain" description="C2H2-type" evidence="12">
    <location>
        <begin position="794"/>
        <end position="813"/>
    </location>
</feature>
<evidence type="ECO:0000256" key="4">
    <source>
        <dbReference type="ARBA" id="ARBA00022771"/>
    </source>
</evidence>
<dbReference type="FunFam" id="3.30.160.60:FF:000618">
    <property type="entry name" value="zinc finger protein 341 isoform X1"/>
    <property type="match status" value="1"/>
</dbReference>
<dbReference type="FunFam" id="3.30.160.60:FF:000867">
    <property type="entry name" value="Zinc finger protein 341"/>
    <property type="match status" value="1"/>
</dbReference>
<dbReference type="InterPro" id="IPR013087">
    <property type="entry name" value="Znf_C2H2_type"/>
</dbReference>
<dbReference type="EMBL" id="REGW02000008">
    <property type="protein sequence ID" value="KAE8293135.1"/>
    <property type="molecule type" value="Genomic_DNA"/>
</dbReference>
<feature type="compositionally biased region" description="Basic and acidic residues" evidence="11">
    <location>
        <begin position="872"/>
        <end position="883"/>
    </location>
</feature>
<dbReference type="FunFam" id="3.30.160.60:FF:001031">
    <property type="entry name" value="zinc finger protein 341 isoform X1"/>
    <property type="match status" value="1"/>
</dbReference>
<dbReference type="AlphaFoldDB" id="A0A6G0INN9"/>
<comment type="caution">
    <text evidence="13">The sequence shown here is derived from an EMBL/GenBank/DDBJ whole genome shotgun (WGS) entry which is preliminary data.</text>
</comment>
<dbReference type="GO" id="GO:0045893">
    <property type="term" value="P:positive regulation of DNA-templated transcription"/>
    <property type="evidence" value="ECO:0007669"/>
    <property type="project" value="UniProtKB-ARBA"/>
</dbReference>
<dbReference type="InterPro" id="IPR036236">
    <property type="entry name" value="Znf_C2H2_sf"/>
</dbReference>
<dbReference type="PANTHER" id="PTHR24379">
    <property type="entry name" value="KRAB AND ZINC FINGER DOMAIN-CONTAINING"/>
    <property type="match status" value="1"/>
</dbReference>
<organism evidence="13 14">
    <name type="scientific">Larimichthys crocea</name>
    <name type="common">Large yellow croaker</name>
    <name type="synonym">Pseudosciaena crocea</name>
    <dbReference type="NCBI Taxonomy" id="215358"/>
    <lineage>
        <taxon>Eukaryota</taxon>
        <taxon>Metazoa</taxon>
        <taxon>Chordata</taxon>
        <taxon>Craniata</taxon>
        <taxon>Vertebrata</taxon>
        <taxon>Euteleostomi</taxon>
        <taxon>Actinopterygii</taxon>
        <taxon>Neopterygii</taxon>
        <taxon>Teleostei</taxon>
        <taxon>Neoteleostei</taxon>
        <taxon>Acanthomorphata</taxon>
        <taxon>Eupercaria</taxon>
        <taxon>Sciaenidae</taxon>
        <taxon>Larimichthys</taxon>
    </lineage>
</organism>
<evidence type="ECO:0000256" key="3">
    <source>
        <dbReference type="ARBA" id="ARBA00022737"/>
    </source>
</evidence>
<feature type="domain" description="C2H2-type" evidence="12">
    <location>
        <begin position="733"/>
        <end position="765"/>
    </location>
</feature>
<feature type="domain" description="C2H2-type" evidence="12">
    <location>
        <begin position="361"/>
        <end position="388"/>
    </location>
</feature>
<dbReference type="SMART" id="SM00355">
    <property type="entry name" value="ZnF_C2H2"/>
    <property type="match status" value="13"/>
</dbReference>
<feature type="compositionally biased region" description="Polar residues" evidence="11">
    <location>
        <begin position="932"/>
        <end position="946"/>
    </location>
</feature>
<dbReference type="PROSITE" id="PS50157">
    <property type="entry name" value="ZINC_FINGER_C2H2_2"/>
    <property type="match status" value="12"/>
</dbReference>
<feature type="region of interest" description="Disordered" evidence="11">
    <location>
        <begin position="435"/>
        <end position="510"/>
    </location>
</feature>
<dbReference type="SUPFAM" id="SSF57667">
    <property type="entry name" value="beta-beta-alpha zinc fingers"/>
    <property type="match status" value="5"/>
</dbReference>
<evidence type="ECO:0000313" key="13">
    <source>
        <dbReference type="EMBL" id="KAE8293135.1"/>
    </source>
</evidence>
<gene>
    <name evidence="13" type="ORF">D5F01_LYC08238</name>
</gene>
<dbReference type="FunFam" id="3.30.160.60:FF:000679">
    <property type="entry name" value="Zinc finger protein 341"/>
    <property type="match status" value="1"/>
</dbReference>
<accession>A0A6G0INN9</accession>
<dbReference type="GO" id="GO:0005634">
    <property type="term" value="C:nucleus"/>
    <property type="evidence" value="ECO:0007669"/>
    <property type="project" value="UniProtKB-SubCell"/>
</dbReference>
<feature type="region of interest" description="Disordered" evidence="11">
    <location>
        <begin position="197"/>
        <end position="255"/>
    </location>
</feature>
<keyword evidence="14" id="KW-1185">Reference proteome</keyword>
<evidence type="ECO:0000256" key="5">
    <source>
        <dbReference type="ARBA" id="ARBA00022833"/>
    </source>
</evidence>
<comment type="subcellular location">
    <subcellularLocation>
        <location evidence="1">Nucleus</location>
    </subcellularLocation>
</comment>
<dbReference type="FunFam" id="3.30.160.60:FF:000611">
    <property type="entry name" value="zinc finger protein 341 isoform X1"/>
    <property type="match status" value="1"/>
</dbReference>
<keyword evidence="4 10" id="KW-0863">Zinc-finger</keyword>
<feature type="domain" description="C2H2-type" evidence="12">
    <location>
        <begin position="555"/>
        <end position="584"/>
    </location>
</feature>
<keyword evidence="7" id="KW-0238">DNA-binding</keyword>